<dbReference type="GO" id="GO:0005886">
    <property type="term" value="C:plasma membrane"/>
    <property type="evidence" value="ECO:0007669"/>
    <property type="project" value="UniProtKB-SubCell"/>
</dbReference>
<sequence>MPVLVPLSDLIGLSRQTCVMAYQYGAIMGDLIVPTNGALMAIMAVSGIPYNKWFKFAWRPTLLMLLVGAMAIMVAVAAGYK</sequence>
<keyword evidence="2" id="KW-1003">Cell membrane</keyword>
<keyword evidence="3 6" id="KW-0812">Transmembrane</keyword>
<keyword evidence="5 6" id="KW-0472">Membrane</keyword>
<feature type="transmembrane region" description="Helical" evidence="6">
    <location>
        <begin position="62"/>
        <end position="80"/>
    </location>
</feature>
<evidence type="ECO:0000256" key="4">
    <source>
        <dbReference type="ARBA" id="ARBA00022989"/>
    </source>
</evidence>
<evidence type="ECO:0000313" key="7">
    <source>
        <dbReference type="EMBL" id="SDE78307.1"/>
    </source>
</evidence>
<protein>
    <submittedName>
        <fullName evidence="7">C4-dicarboxylate anaerobic carrier</fullName>
    </submittedName>
</protein>
<comment type="subcellular location">
    <subcellularLocation>
        <location evidence="1">Cell membrane</location>
        <topology evidence="1">Multi-pass membrane protein</topology>
    </subcellularLocation>
</comment>
<dbReference type="Pfam" id="PF03606">
    <property type="entry name" value="DcuC"/>
    <property type="match status" value="1"/>
</dbReference>
<evidence type="ECO:0000256" key="1">
    <source>
        <dbReference type="ARBA" id="ARBA00004651"/>
    </source>
</evidence>
<keyword evidence="8" id="KW-1185">Reference proteome</keyword>
<dbReference type="STRING" id="641691.SAMN05421636_107237"/>
<organism evidence="7 8">
    <name type="scientific">Pricia antarctica</name>
    <dbReference type="NCBI Taxonomy" id="641691"/>
    <lineage>
        <taxon>Bacteria</taxon>
        <taxon>Pseudomonadati</taxon>
        <taxon>Bacteroidota</taxon>
        <taxon>Flavobacteriia</taxon>
        <taxon>Flavobacteriales</taxon>
        <taxon>Flavobacteriaceae</taxon>
        <taxon>Pricia</taxon>
    </lineage>
</organism>
<dbReference type="Proteomes" id="UP000199109">
    <property type="component" value="Unassembled WGS sequence"/>
</dbReference>
<gene>
    <name evidence="7" type="ORF">SAMN05421636_107237</name>
</gene>
<feature type="transmembrane region" description="Helical" evidence="6">
    <location>
        <begin position="31"/>
        <end position="50"/>
    </location>
</feature>
<reference evidence="7 8" key="1">
    <citation type="submission" date="2016-10" db="EMBL/GenBank/DDBJ databases">
        <authorList>
            <person name="de Groot N.N."/>
        </authorList>
    </citation>
    <scope>NUCLEOTIDE SEQUENCE [LARGE SCALE GENOMIC DNA]</scope>
    <source>
        <strain evidence="7 8">DSM 23421</strain>
    </source>
</reference>
<evidence type="ECO:0000256" key="2">
    <source>
        <dbReference type="ARBA" id="ARBA00022475"/>
    </source>
</evidence>
<accession>A0A1G7FQX2</accession>
<dbReference type="AlphaFoldDB" id="A0A1G7FQX2"/>
<dbReference type="InterPro" id="IPR018385">
    <property type="entry name" value="C4_dicarb_anaerob_car-like"/>
</dbReference>
<evidence type="ECO:0000256" key="5">
    <source>
        <dbReference type="ARBA" id="ARBA00023136"/>
    </source>
</evidence>
<name>A0A1G7FQX2_9FLAO</name>
<proteinExistence type="predicted"/>
<evidence type="ECO:0000313" key="8">
    <source>
        <dbReference type="Proteomes" id="UP000199109"/>
    </source>
</evidence>
<dbReference type="EMBL" id="FNAO01000007">
    <property type="protein sequence ID" value="SDE78307.1"/>
    <property type="molecule type" value="Genomic_DNA"/>
</dbReference>
<evidence type="ECO:0000256" key="3">
    <source>
        <dbReference type="ARBA" id="ARBA00022692"/>
    </source>
</evidence>
<keyword evidence="4 6" id="KW-1133">Transmembrane helix</keyword>
<evidence type="ECO:0000256" key="6">
    <source>
        <dbReference type="SAM" id="Phobius"/>
    </source>
</evidence>